<dbReference type="Proteomes" id="UP000216789">
    <property type="component" value="Unassembled WGS sequence"/>
</dbReference>
<evidence type="ECO:0000313" key="1">
    <source>
        <dbReference type="EMBL" id="PAC72547.1"/>
    </source>
</evidence>
<sequence>MATNITEKDKTLNEIIDWCDQLSTEIKRTEDATTDRTYGKLRGLYLVYEHCRSLLGYTGSMPSEVPNQSEGREMSCQYKVFPVFWTGSGINRCLSNMELFEEALNDGWKIVRMDTIPPLEVPCAALSATNVYILKKENEDVK</sequence>
<reference evidence="1 2" key="1">
    <citation type="journal article" date="2017" name="ISME J.">
        <title>Unveiling bifidobacterial biogeography across the mammalian branch of the tree of life.</title>
        <authorList>
            <person name="Milani C."/>
            <person name="Mangifesta M."/>
            <person name="Mancabelli L."/>
            <person name="Lugli G.A."/>
            <person name="James K."/>
            <person name="Duranti S."/>
            <person name="Turroni F."/>
            <person name="Ferrario C."/>
            <person name="Ossiprandi M.C."/>
            <person name="van Sinderen D."/>
            <person name="Ventura M."/>
        </authorList>
    </citation>
    <scope>NUCLEOTIDE SEQUENCE [LARGE SCALE GENOMIC DNA]</scope>
    <source>
        <strain evidence="1 2">1E</strain>
    </source>
</reference>
<dbReference type="AlphaFoldDB" id="A0A267WIV2"/>
<evidence type="ECO:0000313" key="2">
    <source>
        <dbReference type="Proteomes" id="UP000216789"/>
    </source>
</evidence>
<comment type="caution">
    <text evidence="1">The sequence shown here is derived from an EMBL/GenBank/DDBJ whole genome shotgun (WGS) entry which is preliminary data.</text>
</comment>
<protein>
    <submittedName>
        <fullName evidence="1">Transposase</fullName>
    </submittedName>
</protein>
<accession>A0A267WIV2</accession>
<organism evidence="1 2">
    <name type="scientific">Bifidobacterium pseudocatenulatum</name>
    <dbReference type="NCBI Taxonomy" id="28026"/>
    <lineage>
        <taxon>Bacteria</taxon>
        <taxon>Bacillati</taxon>
        <taxon>Actinomycetota</taxon>
        <taxon>Actinomycetes</taxon>
        <taxon>Bifidobacteriales</taxon>
        <taxon>Bifidobacteriaceae</taxon>
        <taxon>Bifidobacterium</taxon>
    </lineage>
</organism>
<name>A0A267WIV2_BIFPS</name>
<dbReference type="EMBL" id="MNLB01000044">
    <property type="protein sequence ID" value="PAC72547.1"/>
    <property type="molecule type" value="Genomic_DNA"/>
</dbReference>
<proteinExistence type="predicted"/>
<gene>
    <name evidence="1" type="ORF">BPS1E_1965</name>
</gene>
<dbReference type="RefSeq" id="WP_241887529.1">
    <property type="nucleotide sequence ID" value="NZ_MNLB01000044.1"/>
</dbReference>